<evidence type="ECO:0000313" key="3">
    <source>
        <dbReference type="Proteomes" id="UP000317484"/>
    </source>
</evidence>
<dbReference type="SUPFAM" id="SSF53474">
    <property type="entry name" value="alpha/beta-Hydrolases"/>
    <property type="match status" value="1"/>
</dbReference>
<gene>
    <name evidence="2" type="ORF">SAMN06273567_101971</name>
</gene>
<dbReference type="InterPro" id="IPR029058">
    <property type="entry name" value="AB_hydrolase_fold"/>
</dbReference>
<dbReference type="AlphaFoldDB" id="A0A521BRD5"/>
<dbReference type="PANTHER" id="PTHR43798">
    <property type="entry name" value="MONOACYLGLYCEROL LIPASE"/>
    <property type="match status" value="1"/>
</dbReference>
<evidence type="ECO:0000313" key="2">
    <source>
        <dbReference type="EMBL" id="SMO49716.1"/>
    </source>
</evidence>
<name>A0A521BRD5_9ACTN</name>
<dbReference type="Proteomes" id="UP000317484">
    <property type="component" value="Unassembled WGS sequence"/>
</dbReference>
<dbReference type="InterPro" id="IPR000073">
    <property type="entry name" value="AB_hydrolase_1"/>
</dbReference>
<evidence type="ECO:0000259" key="1">
    <source>
        <dbReference type="Pfam" id="PF12697"/>
    </source>
</evidence>
<dbReference type="RefSeq" id="WP_142457127.1">
    <property type="nucleotide sequence ID" value="NZ_FXTJ01000001.1"/>
</dbReference>
<reference evidence="2 3" key="1">
    <citation type="submission" date="2017-05" db="EMBL/GenBank/DDBJ databases">
        <authorList>
            <person name="Varghese N."/>
            <person name="Submissions S."/>
        </authorList>
    </citation>
    <scope>NUCLEOTIDE SEQUENCE [LARGE SCALE GENOMIC DNA]</scope>
    <source>
        <strain evidence="2 3">DSM 46834</strain>
    </source>
</reference>
<accession>A0A521BRD5</accession>
<dbReference type="PANTHER" id="PTHR43798:SF33">
    <property type="entry name" value="HYDROLASE, PUTATIVE (AFU_ORTHOLOGUE AFUA_2G14860)-RELATED"/>
    <property type="match status" value="1"/>
</dbReference>
<protein>
    <submittedName>
        <fullName evidence="2">Pimeloyl-ACP methyl ester carboxylesterase</fullName>
    </submittedName>
</protein>
<organism evidence="2 3">
    <name type="scientific">Geodermatophilus aquaeductus</name>
    <dbReference type="NCBI Taxonomy" id="1564161"/>
    <lineage>
        <taxon>Bacteria</taxon>
        <taxon>Bacillati</taxon>
        <taxon>Actinomycetota</taxon>
        <taxon>Actinomycetes</taxon>
        <taxon>Geodermatophilales</taxon>
        <taxon>Geodermatophilaceae</taxon>
        <taxon>Geodermatophilus</taxon>
    </lineage>
</organism>
<proteinExistence type="predicted"/>
<sequence length="268" mass="27787">METTVVTADGVPLHVRTGGDGGRPVVLLHGGGRSVADWDDVAAGSALGYAPVAVDLRGHGGTPPAPWSWPTAVADVAAVVERLGLDRPAVVGHSLGGMVAALWATEHSECPLAVNADGHGNPTRADQYAGAPEPAAVAALQETLEGMRAGLDPQMAEVMRAIEALDLFDVYARARCPLVVVRGGESMAELLPGAAQPAWSAYERWVLDRLTATAEAAELVDLVVTPTAHDVHLERPDLLVSLVDRYLRVPAGTPGVTPGRPARPAGGR</sequence>
<dbReference type="EMBL" id="FXTJ01000001">
    <property type="protein sequence ID" value="SMO49716.1"/>
    <property type="molecule type" value="Genomic_DNA"/>
</dbReference>
<dbReference type="GO" id="GO:0016020">
    <property type="term" value="C:membrane"/>
    <property type="evidence" value="ECO:0007669"/>
    <property type="project" value="TreeGrafter"/>
</dbReference>
<dbReference type="Gene3D" id="3.40.50.1820">
    <property type="entry name" value="alpha/beta hydrolase"/>
    <property type="match status" value="2"/>
</dbReference>
<dbReference type="Pfam" id="PF12697">
    <property type="entry name" value="Abhydrolase_6"/>
    <property type="match status" value="1"/>
</dbReference>
<dbReference type="InterPro" id="IPR050266">
    <property type="entry name" value="AB_hydrolase_sf"/>
</dbReference>
<dbReference type="GO" id="GO:0003824">
    <property type="term" value="F:catalytic activity"/>
    <property type="evidence" value="ECO:0007669"/>
    <property type="project" value="UniProtKB-ARBA"/>
</dbReference>
<keyword evidence="3" id="KW-1185">Reference proteome</keyword>
<feature type="domain" description="AB hydrolase-1" evidence="1">
    <location>
        <begin position="25"/>
        <end position="240"/>
    </location>
</feature>